<dbReference type="Pfam" id="PF00350">
    <property type="entry name" value="Dynamin_N"/>
    <property type="match status" value="1"/>
</dbReference>
<evidence type="ECO:0000259" key="4">
    <source>
        <dbReference type="Pfam" id="PF00350"/>
    </source>
</evidence>
<evidence type="ECO:0000256" key="2">
    <source>
        <dbReference type="SAM" id="MobiDB-lite"/>
    </source>
</evidence>
<evidence type="ECO:0000256" key="1">
    <source>
        <dbReference type="SAM" id="Coils"/>
    </source>
</evidence>
<dbReference type="GeneID" id="111100543"/>
<evidence type="ECO:0000313" key="6">
    <source>
        <dbReference type="RefSeq" id="XP_022288225.1"/>
    </source>
</evidence>
<keyword evidence="3" id="KW-0812">Transmembrane</keyword>
<feature type="transmembrane region" description="Helical" evidence="3">
    <location>
        <begin position="177"/>
        <end position="198"/>
    </location>
</feature>
<dbReference type="KEGG" id="cvn:111100543"/>
<feature type="compositionally biased region" description="Basic and acidic residues" evidence="2">
    <location>
        <begin position="319"/>
        <end position="331"/>
    </location>
</feature>
<dbReference type="AlphaFoldDB" id="A0A8B8AAM8"/>
<dbReference type="PANTHER" id="PTHR26392:SF92">
    <property type="entry name" value="PROTEIN KINASE DOMAIN-CONTAINING PROTEIN"/>
    <property type="match status" value="1"/>
</dbReference>
<reference evidence="6" key="1">
    <citation type="submission" date="2025-08" db="UniProtKB">
        <authorList>
            <consortium name="RefSeq"/>
        </authorList>
    </citation>
    <scope>IDENTIFICATION</scope>
    <source>
        <tissue evidence="6">Whole sample</tissue>
    </source>
</reference>
<dbReference type="SUPFAM" id="SSF52540">
    <property type="entry name" value="P-loop containing nucleoside triphosphate hydrolases"/>
    <property type="match status" value="1"/>
</dbReference>
<sequence length="897" mass="103156">MKTDVIMILDTFLLYLCINQMRFGDAFTIRCNDSVQTVQRVSKCPTNLTAYETAAAKKNCSALAPTECESFQYHCVLSEDLKYLVEVCAPSFYIIGWVCAKFSSTLKSLIRVHGMNCSDSTNSCPYSYISTDAYKYCHCYSNLSDILHFTTELPQRPENVMTSHNYQIEADGRRNTYFVVFGAMAFTILIIVTCFMLTQHREERADEQIITKVHDTEDRKHVDGRKTELQDSCENRNESTFEVEAEYIDKQMTERANGQIITKVHDTEDRKHVDGRKTELQDSCENGNEGTVEVEAEYIDKQMTERANGQIITKVHDTGGRKHVDGRKTELQDSCENGNEGTVEVEAEYIDKQMTERANGQIITKVHDTGDRKHVDGRKTELQDSCENGNESTVEVEAEYIDKQMTERANGQIITKVHDTEDRKHVDGRKTELQDSCENGNESTVEVEADVHLQTNDWISKEKEKGIRKEEVIAMYQRLEDFLESEEFEDDFKKLLEKSNPNYLKILEKRRKDIERSDHGIVIAGETNAGKSTLINKILEKRIFKGRNSESTSTVCKIRNSESVKITVEHLSGQMEVIDLTDKCDSNTAEGLRILRGKLRDLTDMTLSQESKQYRSVDIGLPIPFLKGDTILVDTPGIGGAGEVFQKLMDYLPNALSFVFVINVASADGMQRNSLPKILKSLINLKIGDEMPCFDPRDVIFITNKWDTIPKEKSDSEEEDEEIKTWKNIRTEIQAKWPAVKDEYIYKMSLTEVSPMKNNKSVEQFKEFKKVLMLNIEKAENARVTQHLRFLQECLRNVTTDLQARLQLDKKSEDVYITLTNDYQRKIDILRQECKEMIVKEAENDLQRRIGELEELIKQLRESRQKIIDKRNMLESLQGKIIEMEKNISVVKENIQE</sequence>
<dbReference type="RefSeq" id="XP_022288225.1">
    <property type="nucleotide sequence ID" value="XM_022432517.1"/>
</dbReference>
<dbReference type="InterPro" id="IPR027417">
    <property type="entry name" value="P-loop_NTPase"/>
</dbReference>
<keyword evidence="3" id="KW-0472">Membrane</keyword>
<feature type="domain" description="Dynamin N-terminal" evidence="4">
    <location>
        <begin position="521"/>
        <end position="662"/>
    </location>
</feature>
<dbReference type="OrthoDB" id="8927528at2759"/>
<dbReference type="InterPro" id="IPR045063">
    <property type="entry name" value="Dynamin_N"/>
</dbReference>
<evidence type="ECO:0000256" key="3">
    <source>
        <dbReference type="SAM" id="Phobius"/>
    </source>
</evidence>
<accession>A0A8B8AAM8</accession>
<proteinExistence type="predicted"/>
<dbReference type="PANTHER" id="PTHR26392">
    <property type="entry name" value="MITOGEN-ACTIVATED PROTEIN KINASE KINASE KINASE 7-RELATED"/>
    <property type="match status" value="1"/>
</dbReference>
<feature type="coiled-coil region" evidence="1">
    <location>
        <begin position="839"/>
        <end position="894"/>
    </location>
</feature>
<keyword evidence="1" id="KW-0175">Coiled coil</keyword>
<name>A0A8B8AAM8_CRAVI</name>
<organism evidence="5 6">
    <name type="scientific">Crassostrea virginica</name>
    <name type="common">Eastern oyster</name>
    <dbReference type="NCBI Taxonomy" id="6565"/>
    <lineage>
        <taxon>Eukaryota</taxon>
        <taxon>Metazoa</taxon>
        <taxon>Spiralia</taxon>
        <taxon>Lophotrochozoa</taxon>
        <taxon>Mollusca</taxon>
        <taxon>Bivalvia</taxon>
        <taxon>Autobranchia</taxon>
        <taxon>Pteriomorphia</taxon>
        <taxon>Ostreida</taxon>
        <taxon>Ostreoidea</taxon>
        <taxon>Ostreidae</taxon>
        <taxon>Crassostrea</taxon>
    </lineage>
</organism>
<dbReference type="Proteomes" id="UP000694844">
    <property type="component" value="Chromosome 6"/>
</dbReference>
<keyword evidence="3" id="KW-1133">Transmembrane helix</keyword>
<protein>
    <submittedName>
        <fullName evidence="6">Uncharacterized protein LOC111100543 isoform X1</fullName>
    </submittedName>
</protein>
<gene>
    <name evidence="6" type="primary">LOC111100543</name>
</gene>
<evidence type="ECO:0000313" key="5">
    <source>
        <dbReference type="Proteomes" id="UP000694844"/>
    </source>
</evidence>
<dbReference type="Gene3D" id="3.40.50.300">
    <property type="entry name" value="P-loop containing nucleotide triphosphate hydrolases"/>
    <property type="match status" value="1"/>
</dbReference>
<feature type="region of interest" description="Disordered" evidence="2">
    <location>
        <begin position="319"/>
        <end position="338"/>
    </location>
</feature>
<keyword evidence="5" id="KW-1185">Reference proteome</keyword>